<name>A0A3P3EJY9_9BURK</name>
<dbReference type="NCBIfam" id="TIGR02322">
    <property type="entry name" value="phosphon_PhnN"/>
    <property type="match status" value="1"/>
</dbReference>
<dbReference type="GO" id="GO:0019634">
    <property type="term" value="P:organic phosphonate metabolic process"/>
    <property type="evidence" value="ECO:0007669"/>
    <property type="project" value="UniProtKB-UniRule"/>
</dbReference>
<dbReference type="InterPro" id="IPR012699">
    <property type="entry name" value="PhnN"/>
</dbReference>
<evidence type="ECO:0000256" key="5">
    <source>
        <dbReference type="ARBA" id="ARBA00022840"/>
    </source>
</evidence>
<organism evidence="7 8">
    <name type="scientific">Variovorax beijingensis</name>
    <dbReference type="NCBI Taxonomy" id="2496117"/>
    <lineage>
        <taxon>Bacteria</taxon>
        <taxon>Pseudomonadati</taxon>
        <taxon>Pseudomonadota</taxon>
        <taxon>Betaproteobacteria</taxon>
        <taxon>Burkholderiales</taxon>
        <taxon>Comamonadaceae</taxon>
        <taxon>Variovorax</taxon>
    </lineage>
</organism>
<comment type="caution">
    <text evidence="7">The sequence shown here is derived from an EMBL/GenBank/DDBJ whole genome shotgun (WGS) entry which is preliminary data.</text>
</comment>
<evidence type="ECO:0000256" key="4">
    <source>
        <dbReference type="ARBA" id="ARBA00022741"/>
    </source>
</evidence>
<dbReference type="GO" id="GO:0006015">
    <property type="term" value="P:5-phosphoribose 1-diphosphate biosynthetic process"/>
    <property type="evidence" value="ECO:0007669"/>
    <property type="project" value="UniProtKB-UniRule"/>
</dbReference>
<dbReference type="UniPathway" id="UPA00087">
    <property type="reaction ID" value="UER00175"/>
</dbReference>
<comment type="function">
    <text evidence="6">Catalyzes the phosphorylation of ribose 1,5-bisphosphate to 5-phospho-D-ribosyl alpha-1-diphosphate (PRPP).</text>
</comment>
<evidence type="ECO:0000256" key="3">
    <source>
        <dbReference type="ARBA" id="ARBA00022679"/>
    </source>
</evidence>
<keyword evidence="7" id="KW-0418">Kinase</keyword>
<dbReference type="GO" id="GO:0005524">
    <property type="term" value="F:ATP binding"/>
    <property type="evidence" value="ECO:0007669"/>
    <property type="project" value="UniProtKB-KW"/>
</dbReference>
<accession>A0A3P3EJY9</accession>
<dbReference type="Proteomes" id="UP000271590">
    <property type="component" value="Unassembled WGS sequence"/>
</dbReference>
<dbReference type="SUPFAM" id="SSF52540">
    <property type="entry name" value="P-loop containing nucleoside triphosphate hydrolases"/>
    <property type="match status" value="1"/>
</dbReference>
<dbReference type="HAMAP" id="MF_00836">
    <property type="entry name" value="PhnN"/>
    <property type="match status" value="1"/>
</dbReference>
<protein>
    <recommendedName>
        <fullName evidence="6">Ribose 1,5-bisphosphate phosphokinase PhnN</fullName>
        <ecNumber evidence="6">2.7.4.23</ecNumber>
    </recommendedName>
    <alternativeName>
        <fullName evidence="6">Ribose 1,5-bisphosphokinase</fullName>
    </alternativeName>
</protein>
<keyword evidence="3 6" id="KW-0808">Transferase</keyword>
<feature type="binding site" evidence="6">
    <location>
        <begin position="23"/>
        <end position="30"/>
    </location>
    <ligand>
        <name>ATP</name>
        <dbReference type="ChEBI" id="CHEBI:30616"/>
    </ligand>
</feature>
<dbReference type="PANTHER" id="PTHR23117:SF8">
    <property type="entry name" value="RIBOSE 1,5-BISPHOSPHATE PHOSPHOKINASE PHNN"/>
    <property type="match status" value="1"/>
</dbReference>
<sequence length="198" mass="21868">MSAAPSRAPMNAAATGRLVYVVGPSGAGKDSVIDWLRQKLPPDARVHFARRTITRPVQPQGEQHDSVDQSAFMRLREAGAFAMHWEANALHYGIAREELAARCDGRTVIVNGSRAYLPRAARLFPELVVAHITADAETLRRRLLARERETPQMVDARVRRALDFQLPPGMAAIEVRNDATLADAGAQLQQALKAWRCL</sequence>
<dbReference type="EMBL" id="RQXU01000011">
    <property type="protein sequence ID" value="RRH86704.1"/>
    <property type="molecule type" value="Genomic_DNA"/>
</dbReference>
<comment type="similarity">
    <text evidence="6">Belongs to the ribose 1,5-bisphosphokinase family.</text>
</comment>
<evidence type="ECO:0000313" key="7">
    <source>
        <dbReference type="EMBL" id="RRH86704.1"/>
    </source>
</evidence>
<keyword evidence="5 6" id="KW-0067">ATP-binding</keyword>
<evidence type="ECO:0000256" key="2">
    <source>
        <dbReference type="ARBA" id="ARBA00005069"/>
    </source>
</evidence>
<dbReference type="InterPro" id="IPR027417">
    <property type="entry name" value="P-loop_NTPase"/>
</dbReference>
<dbReference type="AlphaFoldDB" id="A0A3P3EJY9"/>
<keyword evidence="4 6" id="KW-0547">Nucleotide-binding</keyword>
<dbReference type="Gene3D" id="3.40.50.300">
    <property type="entry name" value="P-loop containing nucleotide triphosphate hydrolases"/>
    <property type="match status" value="1"/>
</dbReference>
<evidence type="ECO:0000256" key="6">
    <source>
        <dbReference type="HAMAP-Rule" id="MF_00836"/>
    </source>
</evidence>
<reference evidence="7 8" key="1">
    <citation type="submission" date="2018-11" db="EMBL/GenBank/DDBJ databases">
        <title>The genome of Variovorax sp T529.</title>
        <authorList>
            <person name="Gao J."/>
        </authorList>
    </citation>
    <scope>NUCLEOTIDE SEQUENCE [LARGE SCALE GENOMIC DNA]</scope>
    <source>
        <strain evidence="7 8">T529</strain>
    </source>
</reference>
<dbReference type="GO" id="GO:0005829">
    <property type="term" value="C:cytosol"/>
    <property type="evidence" value="ECO:0007669"/>
    <property type="project" value="TreeGrafter"/>
</dbReference>
<evidence type="ECO:0000256" key="1">
    <source>
        <dbReference type="ARBA" id="ARBA00000373"/>
    </source>
</evidence>
<dbReference type="GO" id="GO:0033863">
    <property type="term" value="F:ribose 1,5-bisphosphate phosphokinase activity"/>
    <property type="evidence" value="ECO:0007669"/>
    <property type="project" value="UniProtKB-UniRule"/>
</dbReference>
<comment type="catalytic activity">
    <reaction evidence="1 6">
        <text>alpha-D-ribose 1,5-bisphosphate + ATP = 5-phospho-alpha-D-ribose 1-diphosphate + ADP</text>
        <dbReference type="Rhea" id="RHEA:20109"/>
        <dbReference type="ChEBI" id="CHEBI:30616"/>
        <dbReference type="ChEBI" id="CHEBI:58017"/>
        <dbReference type="ChEBI" id="CHEBI:68688"/>
        <dbReference type="ChEBI" id="CHEBI:456216"/>
        <dbReference type="EC" id="2.7.4.23"/>
    </reaction>
</comment>
<comment type="pathway">
    <text evidence="2 6">Metabolic intermediate biosynthesis; 5-phospho-alpha-D-ribose 1-diphosphate biosynthesis; 5-phospho-alpha-D-ribose 1-diphosphate from D-ribose 5-phosphate (route II): step 3/3.</text>
</comment>
<evidence type="ECO:0000313" key="8">
    <source>
        <dbReference type="Proteomes" id="UP000271590"/>
    </source>
</evidence>
<proteinExistence type="inferred from homology"/>
<gene>
    <name evidence="6 7" type="primary">phnN</name>
    <name evidence="7" type="ORF">EH244_18980</name>
</gene>
<dbReference type="PANTHER" id="PTHR23117">
    <property type="entry name" value="GUANYLATE KINASE-RELATED"/>
    <property type="match status" value="1"/>
</dbReference>
<dbReference type="EC" id="2.7.4.23" evidence="6"/>